<dbReference type="AlphaFoldDB" id="A0A553JJD1"/>
<comment type="catalytic activity">
    <reaction evidence="7">
        <text>adenosine + H2O + H(+) = inosine + NH4(+)</text>
        <dbReference type="Rhea" id="RHEA:24408"/>
        <dbReference type="ChEBI" id="CHEBI:15377"/>
        <dbReference type="ChEBI" id="CHEBI:15378"/>
        <dbReference type="ChEBI" id="CHEBI:16335"/>
        <dbReference type="ChEBI" id="CHEBI:17596"/>
        <dbReference type="ChEBI" id="CHEBI:28938"/>
        <dbReference type="EC" id="3.5.4.4"/>
    </reaction>
    <physiologicalReaction direction="left-to-right" evidence="7">
        <dbReference type="Rhea" id="RHEA:24409"/>
    </physiologicalReaction>
</comment>
<dbReference type="GO" id="GO:0009117">
    <property type="term" value="P:nucleotide metabolic process"/>
    <property type="evidence" value="ECO:0007669"/>
    <property type="project" value="UniProtKB-KW"/>
</dbReference>
<dbReference type="Gene3D" id="3.20.20.140">
    <property type="entry name" value="Metal-dependent hydrolases"/>
    <property type="match status" value="1"/>
</dbReference>
<feature type="binding site" evidence="9">
    <location>
        <position position="14"/>
    </location>
    <ligand>
        <name>Zn(2+)</name>
        <dbReference type="ChEBI" id="CHEBI:29105"/>
        <note>catalytic</note>
    </ligand>
</feature>
<name>A0A553JJD1_SHEHA</name>
<dbReference type="GO" id="GO:0009168">
    <property type="term" value="P:purine ribonucleoside monophosphate biosynthetic process"/>
    <property type="evidence" value="ECO:0007669"/>
    <property type="project" value="UniProtKB-UniRule"/>
</dbReference>
<dbReference type="GO" id="GO:0004000">
    <property type="term" value="F:adenosine deaminase activity"/>
    <property type="evidence" value="ECO:0007669"/>
    <property type="project" value="UniProtKB-UniRule"/>
</dbReference>
<comment type="caution">
    <text evidence="9">Lacks conserved residue(s) required for the propagation of feature annotation.</text>
</comment>
<keyword evidence="3 9" id="KW-0378">Hydrolase</keyword>
<feature type="binding site" evidence="9">
    <location>
        <position position="170"/>
    </location>
    <ligand>
        <name>substrate</name>
    </ligand>
</feature>
<reference evidence="12" key="1">
    <citation type="submission" date="2019-07" db="EMBL/GenBank/DDBJ databases">
        <title>Shewanella sp. YLB-08 draft genomic sequence.</title>
        <authorList>
            <person name="Yu L."/>
        </authorList>
    </citation>
    <scope>NUCLEOTIDE SEQUENCE [LARGE SCALE GENOMIC DNA]</scope>
    <source>
        <strain evidence="12">JCM 20706</strain>
    </source>
</reference>
<evidence type="ECO:0000256" key="9">
    <source>
        <dbReference type="HAMAP-Rule" id="MF_00540"/>
    </source>
</evidence>
<keyword evidence="5 9" id="KW-0546">Nucleotide metabolism</keyword>
<feature type="binding site" evidence="9">
    <location>
        <position position="278"/>
    </location>
    <ligand>
        <name>Zn(2+)</name>
        <dbReference type="ChEBI" id="CHEBI:29105"/>
        <note>catalytic</note>
    </ligand>
</feature>
<dbReference type="Proteomes" id="UP000318126">
    <property type="component" value="Unassembled WGS sequence"/>
</dbReference>
<feature type="binding site" evidence="9">
    <location>
        <position position="197"/>
    </location>
    <ligand>
        <name>Zn(2+)</name>
        <dbReference type="ChEBI" id="CHEBI:29105"/>
        <note>catalytic</note>
    </ligand>
</feature>
<dbReference type="GO" id="GO:0043103">
    <property type="term" value="P:hypoxanthine salvage"/>
    <property type="evidence" value="ECO:0007669"/>
    <property type="project" value="TreeGrafter"/>
</dbReference>
<keyword evidence="4 9" id="KW-0862">Zinc</keyword>
<evidence type="ECO:0000256" key="3">
    <source>
        <dbReference type="ARBA" id="ARBA00022801"/>
    </source>
</evidence>
<dbReference type="PANTHER" id="PTHR11409:SF43">
    <property type="entry name" value="ADENOSINE DEAMINASE"/>
    <property type="match status" value="1"/>
</dbReference>
<dbReference type="InterPro" id="IPR006330">
    <property type="entry name" value="Ado/ade_deaminase"/>
</dbReference>
<dbReference type="CDD" id="cd01320">
    <property type="entry name" value="ADA"/>
    <property type="match status" value="1"/>
</dbReference>
<dbReference type="EC" id="3.5.4.4" evidence="1 9"/>
<protein>
    <recommendedName>
        <fullName evidence="1 9">Adenosine deaminase</fullName>
        <ecNumber evidence="1 9">3.5.4.4</ecNumber>
    </recommendedName>
    <alternativeName>
        <fullName evidence="6 9">Adenosine aminohydrolase</fullName>
    </alternativeName>
</protein>
<evidence type="ECO:0000256" key="4">
    <source>
        <dbReference type="ARBA" id="ARBA00022833"/>
    </source>
</evidence>
<organism evidence="11 12">
    <name type="scientific">Shewanella hanedai</name>
    <name type="common">Alteromonas hanedai</name>
    <dbReference type="NCBI Taxonomy" id="25"/>
    <lineage>
        <taxon>Bacteria</taxon>
        <taxon>Pseudomonadati</taxon>
        <taxon>Pseudomonadota</taxon>
        <taxon>Gammaproteobacteria</taxon>
        <taxon>Alteromonadales</taxon>
        <taxon>Shewanellaceae</taxon>
        <taxon>Shewanella</taxon>
    </lineage>
</organism>
<keyword evidence="2 9" id="KW-0479">Metal-binding</keyword>
<evidence type="ECO:0000256" key="8">
    <source>
        <dbReference type="ARBA" id="ARBA00049213"/>
    </source>
</evidence>
<evidence type="ECO:0000256" key="6">
    <source>
        <dbReference type="ARBA" id="ARBA00031852"/>
    </source>
</evidence>
<comment type="cofactor">
    <cofactor evidence="9">
        <name>Zn(2+)</name>
        <dbReference type="ChEBI" id="CHEBI:29105"/>
    </cofactor>
    <text evidence="9">Binds 1 zinc ion per subunit.</text>
</comment>
<keyword evidence="12" id="KW-1185">Reference proteome</keyword>
<dbReference type="GO" id="GO:0005829">
    <property type="term" value="C:cytosol"/>
    <property type="evidence" value="ECO:0007669"/>
    <property type="project" value="TreeGrafter"/>
</dbReference>
<dbReference type="GO" id="GO:0046103">
    <property type="term" value="P:inosine biosynthetic process"/>
    <property type="evidence" value="ECO:0007669"/>
    <property type="project" value="TreeGrafter"/>
</dbReference>
<evidence type="ECO:0000313" key="11">
    <source>
        <dbReference type="EMBL" id="TRY12557.1"/>
    </source>
</evidence>
<dbReference type="InterPro" id="IPR028893">
    <property type="entry name" value="A_deaminase"/>
</dbReference>
<dbReference type="GO" id="GO:0006154">
    <property type="term" value="P:adenosine catabolic process"/>
    <property type="evidence" value="ECO:0007669"/>
    <property type="project" value="TreeGrafter"/>
</dbReference>
<dbReference type="PANTHER" id="PTHR11409">
    <property type="entry name" value="ADENOSINE DEAMINASE"/>
    <property type="match status" value="1"/>
</dbReference>
<evidence type="ECO:0000256" key="5">
    <source>
        <dbReference type="ARBA" id="ARBA00023080"/>
    </source>
</evidence>
<feature type="binding site" evidence="9">
    <location>
        <position position="14"/>
    </location>
    <ligand>
        <name>substrate</name>
    </ligand>
</feature>
<accession>A0A553JJD1</accession>
<dbReference type="NCBIfam" id="TIGR01430">
    <property type="entry name" value="aden_deam"/>
    <property type="match status" value="1"/>
</dbReference>
<feature type="domain" description="Adenosine deaminase" evidence="10">
    <location>
        <begin position="7"/>
        <end position="328"/>
    </location>
</feature>
<dbReference type="InterPro" id="IPR001365">
    <property type="entry name" value="A_deaminase_dom"/>
</dbReference>
<dbReference type="InterPro" id="IPR032466">
    <property type="entry name" value="Metal_Hydrolase"/>
</dbReference>
<dbReference type="OrthoDB" id="105475at2"/>
<dbReference type="HAMAP" id="MF_00540">
    <property type="entry name" value="A_deaminase"/>
    <property type="match status" value="1"/>
</dbReference>
<feature type="binding site" evidence="9">
    <location>
        <position position="12"/>
    </location>
    <ligand>
        <name>Zn(2+)</name>
        <dbReference type="ChEBI" id="CHEBI:29105"/>
        <note>catalytic</note>
    </ligand>
</feature>
<sequence>MNYQALPKIDLHCHLDGSVRPQTIIELANQQDVTIPSQDINEISELMIAPETCQNLEEYLMRFELPLSVMQTEAGIERISFELFEDAAKENVKYFEVRFGPQLHQLQGLSFDQIIGSAVKGMKRAEAMYDIKGNYILSILRTMDKGNINQVIDAGAAYLDHGVVAFDLAGAELPGFCHEFIPYAKYAIEKGYRITIHAGEQGVGQNVFDAVSLLGAERVGHGIHIKGHQEAYDLVKEKSVALETCPSSNIQTKAVDALSNHPIKDFYKNGVSITINTDNRTVSNTTMTDEVRKVMEEFNLTREDYFAIYKVSVEQSFASDAVKQALLKFADWYL</sequence>
<evidence type="ECO:0000259" key="10">
    <source>
        <dbReference type="Pfam" id="PF00962"/>
    </source>
</evidence>
<feature type="site" description="Important for catalytic activity" evidence="9">
    <location>
        <position position="221"/>
    </location>
</feature>
<dbReference type="RefSeq" id="WP_144041966.1">
    <property type="nucleotide sequence ID" value="NZ_BMPL01000030.1"/>
</dbReference>
<comment type="function">
    <text evidence="9">Catalyzes the hydrolytic deamination of adenosine and 2-deoxyadenosine.</text>
</comment>
<evidence type="ECO:0000313" key="12">
    <source>
        <dbReference type="Proteomes" id="UP000318126"/>
    </source>
</evidence>
<proteinExistence type="inferred from homology"/>
<feature type="binding site" evidence="9">
    <location>
        <position position="16"/>
    </location>
    <ligand>
        <name>substrate</name>
    </ligand>
</feature>
<comment type="caution">
    <text evidence="11">The sequence shown here is derived from an EMBL/GenBank/DDBJ whole genome shotgun (WGS) entry which is preliminary data.</text>
</comment>
<dbReference type="Pfam" id="PF00962">
    <property type="entry name" value="A_deaminase"/>
    <property type="match status" value="1"/>
</dbReference>
<dbReference type="SUPFAM" id="SSF51556">
    <property type="entry name" value="Metallo-dependent hydrolases"/>
    <property type="match status" value="1"/>
</dbReference>
<evidence type="ECO:0000256" key="1">
    <source>
        <dbReference type="ARBA" id="ARBA00012784"/>
    </source>
</evidence>
<feature type="active site" description="Proton donor" evidence="9">
    <location>
        <position position="200"/>
    </location>
</feature>
<evidence type="ECO:0000256" key="2">
    <source>
        <dbReference type="ARBA" id="ARBA00022723"/>
    </source>
</evidence>
<evidence type="ECO:0000256" key="7">
    <source>
        <dbReference type="ARBA" id="ARBA00047989"/>
    </source>
</evidence>
<comment type="catalytic activity">
    <reaction evidence="8">
        <text>2'-deoxyadenosine + H2O + H(+) = 2'-deoxyinosine + NH4(+)</text>
        <dbReference type="Rhea" id="RHEA:28190"/>
        <dbReference type="ChEBI" id="CHEBI:15377"/>
        <dbReference type="ChEBI" id="CHEBI:15378"/>
        <dbReference type="ChEBI" id="CHEBI:17256"/>
        <dbReference type="ChEBI" id="CHEBI:28938"/>
        <dbReference type="ChEBI" id="CHEBI:28997"/>
        <dbReference type="EC" id="3.5.4.4"/>
    </reaction>
    <physiologicalReaction direction="left-to-right" evidence="8">
        <dbReference type="Rhea" id="RHEA:28191"/>
    </physiologicalReaction>
</comment>
<dbReference type="EMBL" id="VKGK01000031">
    <property type="protein sequence ID" value="TRY12557.1"/>
    <property type="molecule type" value="Genomic_DNA"/>
</dbReference>
<dbReference type="GO" id="GO:0008270">
    <property type="term" value="F:zinc ion binding"/>
    <property type="evidence" value="ECO:0007669"/>
    <property type="project" value="UniProtKB-UniRule"/>
</dbReference>
<comment type="similarity">
    <text evidence="9">Belongs to the metallo-dependent hydrolases superfamily. Adenosine and AMP deaminases family. Adenosine deaminase subfamily.</text>
</comment>
<gene>
    <name evidence="9" type="primary">add</name>
    <name evidence="11" type="ORF">FN961_20135</name>
</gene>
<dbReference type="GO" id="GO:0046936">
    <property type="term" value="F:2'-deoxyadenosine deaminase activity"/>
    <property type="evidence" value="ECO:0007669"/>
    <property type="project" value="RHEA"/>
</dbReference>